<evidence type="ECO:0000259" key="2">
    <source>
        <dbReference type="Pfam" id="PF01494"/>
    </source>
</evidence>
<dbReference type="AlphaFoldDB" id="A0A2T0T6J4"/>
<dbReference type="PANTHER" id="PTHR43476:SF3">
    <property type="entry name" value="FAD-BINDING MONOOXYGENASE"/>
    <property type="match status" value="1"/>
</dbReference>
<dbReference type="EMBL" id="PVTF01000005">
    <property type="protein sequence ID" value="PRY41269.1"/>
    <property type="molecule type" value="Genomic_DNA"/>
</dbReference>
<dbReference type="NCBIfam" id="NF004829">
    <property type="entry name" value="PRK06183.1-3"/>
    <property type="match status" value="1"/>
</dbReference>
<name>A0A2T0T6J4_9PSEU</name>
<dbReference type="InterPro" id="IPR002938">
    <property type="entry name" value="FAD-bd"/>
</dbReference>
<dbReference type="PANTHER" id="PTHR43476">
    <property type="entry name" value="3-(3-HYDROXY-PHENYL)PROPIONATE/3-HYDROXYCINNAMIC ACID HYDROXYLASE"/>
    <property type="match status" value="1"/>
</dbReference>
<dbReference type="SUPFAM" id="SSF51905">
    <property type="entry name" value="FAD/NAD(P)-binding domain"/>
    <property type="match status" value="1"/>
</dbReference>
<dbReference type="RefSeq" id="WP_106188324.1">
    <property type="nucleotide sequence ID" value="NZ_PVTF01000005.1"/>
</dbReference>
<dbReference type="GO" id="GO:0008688">
    <property type="term" value="F:3-(3-hydroxyphenyl)propionate hydroxylase activity"/>
    <property type="evidence" value="ECO:0007669"/>
    <property type="project" value="TreeGrafter"/>
</dbReference>
<protein>
    <submittedName>
        <fullName evidence="3">3-(3-hydroxy-phenyl)propionate hydroxylase</fullName>
    </submittedName>
</protein>
<keyword evidence="4" id="KW-1185">Reference proteome</keyword>
<evidence type="ECO:0000313" key="4">
    <source>
        <dbReference type="Proteomes" id="UP000239494"/>
    </source>
</evidence>
<dbReference type="PRINTS" id="PR00420">
    <property type="entry name" value="RNGMNOXGNASE"/>
</dbReference>
<evidence type="ECO:0000313" key="3">
    <source>
        <dbReference type="EMBL" id="PRY41269.1"/>
    </source>
</evidence>
<dbReference type="Gene3D" id="3.30.9.10">
    <property type="entry name" value="D-Amino Acid Oxidase, subunit A, domain 2"/>
    <property type="match status" value="1"/>
</dbReference>
<comment type="caution">
    <text evidence="3">The sequence shown here is derived from an EMBL/GenBank/DDBJ whole genome shotgun (WGS) entry which is preliminary data.</text>
</comment>
<dbReference type="OrthoDB" id="8670884at2"/>
<gene>
    <name evidence="3" type="ORF">CLV43_10527</name>
</gene>
<organism evidence="3 4">
    <name type="scientific">Umezawaea tangerina</name>
    <dbReference type="NCBI Taxonomy" id="84725"/>
    <lineage>
        <taxon>Bacteria</taxon>
        <taxon>Bacillati</taxon>
        <taxon>Actinomycetota</taxon>
        <taxon>Actinomycetes</taxon>
        <taxon>Pseudonocardiales</taxon>
        <taxon>Pseudonocardiaceae</taxon>
        <taxon>Umezawaea</taxon>
    </lineage>
</organism>
<dbReference type="GO" id="GO:0019622">
    <property type="term" value="P:3-(3-hydroxy)phenylpropionate catabolic process"/>
    <property type="evidence" value="ECO:0007669"/>
    <property type="project" value="TreeGrafter"/>
</dbReference>
<reference evidence="3 4" key="1">
    <citation type="submission" date="2018-03" db="EMBL/GenBank/DDBJ databases">
        <title>Genomic Encyclopedia of Archaeal and Bacterial Type Strains, Phase II (KMG-II): from individual species to whole genera.</title>
        <authorList>
            <person name="Goeker M."/>
        </authorList>
    </citation>
    <scope>NUCLEOTIDE SEQUENCE [LARGE SCALE GENOMIC DNA]</scope>
    <source>
        <strain evidence="3 4">DSM 44720</strain>
    </source>
</reference>
<dbReference type="InterPro" id="IPR036188">
    <property type="entry name" value="FAD/NAD-bd_sf"/>
</dbReference>
<dbReference type="InterPro" id="IPR050631">
    <property type="entry name" value="PheA/TfdB_FAD_monoxygenase"/>
</dbReference>
<dbReference type="GO" id="GO:0071949">
    <property type="term" value="F:FAD binding"/>
    <property type="evidence" value="ECO:0007669"/>
    <property type="project" value="InterPro"/>
</dbReference>
<accession>A0A2T0T6J4</accession>
<sequence>MSNGALAPETEADVLVIGYGPVGMTAAALLAQQGLDVIAIEKHPKLYNLPRAGHLDGETLRTFQGLGIGEQVEIVARPVVDFALVDAQRQPLLSLYVGEDGHGWKPDYISYQPEIETIVDGAARGFGARVALGVEATEIAQDADGVTVTARYRAEPAAEPVSIRARYVLGADGAGSFVRRALGIGLDELGEFPHPDLVLDVEHVDPDRDLVALPEVYQVLDPARPVLGGRWNGARWSRWEYATLEGETRESLERDDFAWSLLATWGVTPSDATIIRRAVYEFRSTVAKQWRRGRVLLLGDAAHTQPPFMGQGMLSGIRDAVNLGWKLTAVLRDQADESLLDTYQSEREPHVLDLTQRSIATGEMVTMTDPAAAAARDAAIRAGELPPPPIFPRLGDGIVVSSDWPGSIEATGGDGRPGLQARVVKSGAVERLDDAVGPGWRIVSRHRVDRTIFTPEQRRFLDRLGVRFAHVTPGAAEGALVDLDIDYDRWFRANGRKAYVERPDHYVFGTAEKIEDLPALVDELAASLAAAGWRTGTTTPAARR</sequence>
<dbReference type="Gene3D" id="3.50.50.60">
    <property type="entry name" value="FAD/NAD(P)-binding domain"/>
    <property type="match status" value="1"/>
</dbReference>
<evidence type="ECO:0000256" key="1">
    <source>
        <dbReference type="ARBA" id="ARBA00023002"/>
    </source>
</evidence>
<feature type="domain" description="FAD-binding" evidence="2">
    <location>
        <begin position="11"/>
        <end position="358"/>
    </location>
</feature>
<dbReference type="Proteomes" id="UP000239494">
    <property type="component" value="Unassembled WGS sequence"/>
</dbReference>
<dbReference type="Pfam" id="PF01494">
    <property type="entry name" value="FAD_binding_3"/>
    <property type="match status" value="1"/>
</dbReference>
<proteinExistence type="predicted"/>
<keyword evidence="1" id="KW-0560">Oxidoreductase</keyword>